<reference evidence="1" key="1">
    <citation type="journal article" date="2010" name="Science">
        <title>Plasticity of animal genome architecture unmasked by rapid evolution of a pelagic tunicate.</title>
        <authorList>
            <person name="Denoeud F."/>
            <person name="Henriet S."/>
            <person name="Mungpakdee S."/>
            <person name="Aury J.M."/>
            <person name="Da Silva C."/>
            <person name="Brinkmann H."/>
            <person name="Mikhaleva J."/>
            <person name="Olsen L.C."/>
            <person name="Jubin C."/>
            <person name="Canestro C."/>
            <person name="Bouquet J.M."/>
            <person name="Danks G."/>
            <person name="Poulain J."/>
            <person name="Campsteijn C."/>
            <person name="Adamski M."/>
            <person name="Cross I."/>
            <person name="Yadetie F."/>
            <person name="Muffato M."/>
            <person name="Louis A."/>
            <person name="Butcher S."/>
            <person name="Tsagkogeorga G."/>
            <person name="Konrad A."/>
            <person name="Singh S."/>
            <person name="Jensen M.F."/>
            <person name="Cong E.H."/>
            <person name="Eikeseth-Otteraa H."/>
            <person name="Noel B."/>
            <person name="Anthouard V."/>
            <person name="Porcel B.M."/>
            <person name="Kachouri-Lafond R."/>
            <person name="Nishino A."/>
            <person name="Ugolini M."/>
            <person name="Chourrout P."/>
            <person name="Nishida H."/>
            <person name="Aasland R."/>
            <person name="Huzurbazar S."/>
            <person name="Westhof E."/>
            <person name="Delsuc F."/>
            <person name="Lehrach H."/>
            <person name="Reinhardt R."/>
            <person name="Weissenbach J."/>
            <person name="Roy S.W."/>
            <person name="Artiguenave F."/>
            <person name="Postlethwait J.H."/>
            <person name="Manak J.R."/>
            <person name="Thompson E.M."/>
            <person name="Jaillon O."/>
            <person name="Du Pasquier L."/>
            <person name="Boudinot P."/>
            <person name="Liberles D.A."/>
            <person name="Volff J.N."/>
            <person name="Philippe H."/>
            <person name="Lenhard B."/>
            <person name="Roest Crollius H."/>
            <person name="Wincker P."/>
            <person name="Chourrout D."/>
        </authorList>
    </citation>
    <scope>NUCLEOTIDE SEQUENCE [LARGE SCALE GENOMIC DNA]</scope>
</reference>
<sequence>MCREVAERHRQHGFGTIEHQCRGLGIRRSVTLATNRTLLDWRFANWSSVQKTLDINFIPLDRANKLNGVIKFKAHFGQPHYEDRSDIAIEIDIQTPEECKIDQFSVTRWFEQACDRIDSCNDARVAGHLFEADMRTMAKRRLFERFTRWQTYSQNQLYQLFKYTGRFSFERLKLHASDGRYDREGAPAQPVIHGVSDVGISTGLAYQVFTSKYFRRVQTGIDFQAQHGEEAYMERRYLSAFVAFIPRRSAFNGEAVAAVRGFFDTIGVESRTSRDEGDQWYAPPTTRSQSWGQNWPRNNSLIVVSANPDRWTKVNRQAARFWALYLHMGEACVTARGQGKVHLPNGVDERQFYFVGFIRFVHHGLATARDLIVHGVWHVLNAWVATFAPKLFMRDHENRPIVVRDVARTGMLRDPIFYNARTQLIPTGLAELVLGRRTIENYRGDLPASTEEGFAIQRLSISIDDEMYNQEHVYSRLDARRFDSDGNPLLRAPIAAYARRANIFCDFEPDVQSHGDPAWRYVNRAAPLPPAEIVDQPAEPPAPVRVAASQRPGLSPIFEEGSAVLDAAVDEDDDDLCTRLVIDDRDLLTDDEFSDEEDFYSCRSTLGSC</sequence>
<protein>
    <submittedName>
        <fullName evidence="1">Uncharacterized protein</fullName>
    </submittedName>
</protein>
<dbReference type="AlphaFoldDB" id="E4XZL2"/>
<accession>E4XZL2</accession>
<gene>
    <name evidence="1" type="ORF">GSOID_T00011963001</name>
</gene>
<dbReference type="Proteomes" id="UP000001307">
    <property type="component" value="Unassembled WGS sequence"/>
</dbReference>
<evidence type="ECO:0000313" key="2">
    <source>
        <dbReference type="Proteomes" id="UP000001307"/>
    </source>
</evidence>
<dbReference type="EMBL" id="FN653415">
    <property type="protein sequence ID" value="CBY15074.1"/>
    <property type="molecule type" value="Genomic_DNA"/>
</dbReference>
<organism evidence="1">
    <name type="scientific">Oikopleura dioica</name>
    <name type="common">Tunicate</name>
    <dbReference type="NCBI Taxonomy" id="34765"/>
    <lineage>
        <taxon>Eukaryota</taxon>
        <taxon>Metazoa</taxon>
        <taxon>Chordata</taxon>
        <taxon>Tunicata</taxon>
        <taxon>Appendicularia</taxon>
        <taxon>Copelata</taxon>
        <taxon>Oikopleuridae</taxon>
        <taxon>Oikopleura</taxon>
    </lineage>
</organism>
<name>E4XZL2_OIKDI</name>
<proteinExistence type="predicted"/>
<dbReference type="InParanoid" id="E4XZL2"/>
<evidence type="ECO:0000313" key="1">
    <source>
        <dbReference type="EMBL" id="CBY15074.1"/>
    </source>
</evidence>
<keyword evidence="2" id="KW-1185">Reference proteome</keyword>